<dbReference type="EMBL" id="JASPKZ010007224">
    <property type="protein sequence ID" value="KAJ9586013.1"/>
    <property type="molecule type" value="Genomic_DNA"/>
</dbReference>
<name>A0AAD7ZUD9_DIPPU</name>
<comment type="caution">
    <text evidence="1">The sequence shown here is derived from an EMBL/GenBank/DDBJ whole genome shotgun (WGS) entry which is preliminary data.</text>
</comment>
<gene>
    <name evidence="1" type="ORF">L9F63_020351</name>
</gene>
<protein>
    <submittedName>
        <fullName evidence="1">Uncharacterized protein</fullName>
    </submittedName>
</protein>
<accession>A0AAD7ZUD9</accession>
<dbReference type="AlphaFoldDB" id="A0AAD7ZUD9"/>
<dbReference type="Proteomes" id="UP001233999">
    <property type="component" value="Unassembled WGS sequence"/>
</dbReference>
<keyword evidence="2" id="KW-1185">Reference proteome</keyword>
<feature type="non-terminal residue" evidence="1">
    <location>
        <position position="1"/>
    </location>
</feature>
<reference evidence="1" key="1">
    <citation type="journal article" date="2023" name="IScience">
        <title>Live-bearing cockroach genome reveals convergent evolutionary mechanisms linked to viviparity in insects and beyond.</title>
        <authorList>
            <person name="Fouks B."/>
            <person name="Harrison M.C."/>
            <person name="Mikhailova A.A."/>
            <person name="Marchal E."/>
            <person name="English S."/>
            <person name="Carruthers M."/>
            <person name="Jennings E.C."/>
            <person name="Chiamaka E.L."/>
            <person name="Frigard R.A."/>
            <person name="Pippel M."/>
            <person name="Attardo G.M."/>
            <person name="Benoit J.B."/>
            <person name="Bornberg-Bauer E."/>
            <person name="Tobe S.S."/>
        </authorList>
    </citation>
    <scope>NUCLEOTIDE SEQUENCE</scope>
    <source>
        <strain evidence="1">Stay&amp;Tobe</strain>
    </source>
</reference>
<organism evidence="1 2">
    <name type="scientific">Diploptera punctata</name>
    <name type="common">Pacific beetle cockroach</name>
    <dbReference type="NCBI Taxonomy" id="6984"/>
    <lineage>
        <taxon>Eukaryota</taxon>
        <taxon>Metazoa</taxon>
        <taxon>Ecdysozoa</taxon>
        <taxon>Arthropoda</taxon>
        <taxon>Hexapoda</taxon>
        <taxon>Insecta</taxon>
        <taxon>Pterygota</taxon>
        <taxon>Neoptera</taxon>
        <taxon>Polyneoptera</taxon>
        <taxon>Dictyoptera</taxon>
        <taxon>Blattodea</taxon>
        <taxon>Blaberoidea</taxon>
        <taxon>Blaberidae</taxon>
        <taxon>Diplopterinae</taxon>
        <taxon>Diploptera</taxon>
    </lineage>
</organism>
<reference evidence="1" key="2">
    <citation type="submission" date="2023-05" db="EMBL/GenBank/DDBJ databases">
        <authorList>
            <person name="Fouks B."/>
        </authorList>
    </citation>
    <scope>NUCLEOTIDE SEQUENCE</scope>
    <source>
        <strain evidence="1">Stay&amp;Tobe</strain>
        <tissue evidence="1">Testes</tissue>
    </source>
</reference>
<proteinExistence type="predicted"/>
<evidence type="ECO:0000313" key="2">
    <source>
        <dbReference type="Proteomes" id="UP001233999"/>
    </source>
</evidence>
<sequence>MYLVSEIFQDNGMWMVWVFLLKCWISFHRLNQYYRCLMKSECPFWLPPFIVLQSLVCKNELYYEKYKQISGKSNNPLHGMMQETIAERNTDMSKKHHLFLLPAVFHDLTFGYNNTNVAYVQNLFKRPLNCYAAENSNILLLNVTEYPHKTGIGMEFRVQVPGKMSEVDDFYNYIMLVLNSTYCNKSHENFTLEFLRNEKYCLSEKQSLTGTSNCKSNISWTLTPSGNIDECIECNKLLSRPCIGTFNEGAKWDTVELSE</sequence>
<evidence type="ECO:0000313" key="1">
    <source>
        <dbReference type="EMBL" id="KAJ9586013.1"/>
    </source>
</evidence>